<keyword evidence="2" id="KW-1185">Reference proteome</keyword>
<accession>A0A840FCI6</accession>
<dbReference type="RefSeq" id="WP_183984960.1">
    <property type="nucleotide sequence ID" value="NZ_JACIEV010000006.1"/>
</dbReference>
<dbReference type="AlphaFoldDB" id="A0A840FCI6"/>
<proteinExistence type="predicted"/>
<dbReference type="Proteomes" id="UP000529795">
    <property type="component" value="Unassembled WGS sequence"/>
</dbReference>
<sequence>MSRSSGSERRQRRHDVRIRLRDEDEVAQFDHLVRNAGYHGAHARGDWLRSHLPGVVIRPVPPPPPLTVHPWVDAVAAIDGLADEIAGLTPLLERMQTGVLRFDDADRLRVTFPAIIAQLLVKADRVISELHCRSVAS</sequence>
<evidence type="ECO:0000313" key="2">
    <source>
        <dbReference type="Proteomes" id="UP000529795"/>
    </source>
</evidence>
<reference evidence="1 2" key="1">
    <citation type="submission" date="2020-08" db="EMBL/GenBank/DDBJ databases">
        <title>Genomic Encyclopedia of Type Strains, Phase IV (KMG-IV): sequencing the most valuable type-strain genomes for metagenomic binning, comparative biology and taxonomic classification.</title>
        <authorList>
            <person name="Goeker M."/>
        </authorList>
    </citation>
    <scope>NUCLEOTIDE SEQUENCE [LARGE SCALE GENOMIC DNA]</scope>
    <source>
        <strain evidence="1 2">YC6723</strain>
    </source>
</reference>
<organism evidence="1 2">
    <name type="scientific">Sphingomonas jinjuensis</name>
    <dbReference type="NCBI Taxonomy" id="535907"/>
    <lineage>
        <taxon>Bacteria</taxon>
        <taxon>Pseudomonadati</taxon>
        <taxon>Pseudomonadota</taxon>
        <taxon>Alphaproteobacteria</taxon>
        <taxon>Sphingomonadales</taxon>
        <taxon>Sphingomonadaceae</taxon>
        <taxon>Sphingomonas</taxon>
    </lineage>
</organism>
<evidence type="ECO:0000313" key="1">
    <source>
        <dbReference type="EMBL" id="MBB4154441.1"/>
    </source>
</evidence>
<name>A0A840FCI6_9SPHN</name>
<comment type="caution">
    <text evidence="1">The sequence shown here is derived from an EMBL/GenBank/DDBJ whole genome shotgun (WGS) entry which is preliminary data.</text>
</comment>
<protein>
    <submittedName>
        <fullName evidence="1">Uncharacterized protein</fullName>
    </submittedName>
</protein>
<gene>
    <name evidence="1" type="ORF">GGQ80_002354</name>
</gene>
<dbReference type="EMBL" id="JACIEV010000006">
    <property type="protein sequence ID" value="MBB4154441.1"/>
    <property type="molecule type" value="Genomic_DNA"/>
</dbReference>